<dbReference type="OrthoDB" id="6105938at2759"/>
<keyword evidence="3" id="KW-0677">Repeat</keyword>
<feature type="region of interest" description="Disordered" evidence="9">
    <location>
        <begin position="1"/>
        <end position="50"/>
    </location>
</feature>
<dbReference type="InterPro" id="IPR001357">
    <property type="entry name" value="BRCT_dom"/>
</dbReference>
<gene>
    <name evidence="12" type="ORF">NCGR_LOCUS28769</name>
</gene>
<dbReference type="PANTHER" id="PTHR13763">
    <property type="entry name" value="BREAST CANCER TYPE 1 SUSCEPTIBILITY PROTEIN BRCA1"/>
    <property type="match status" value="1"/>
</dbReference>
<evidence type="ECO:0000256" key="3">
    <source>
        <dbReference type="ARBA" id="ARBA00022737"/>
    </source>
</evidence>
<dbReference type="EMBL" id="CAJGYO010000007">
    <property type="protein sequence ID" value="CAD6243835.1"/>
    <property type="molecule type" value="Genomic_DNA"/>
</dbReference>
<dbReference type="GO" id="GO:0008270">
    <property type="term" value="F:zinc ion binding"/>
    <property type="evidence" value="ECO:0007669"/>
    <property type="project" value="UniProtKB-KW"/>
</dbReference>
<dbReference type="Gene3D" id="3.40.50.10190">
    <property type="entry name" value="BRCT domain"/>
    <property type="match status" value="1"/>
</dbReference>
<feature type="region of interest" description="Disordered" evidence="9">
    <location>
        <begin position="234"/>
        <end position="275"/>
    </location>
</feature>
<evidence type="ECO:0000256" key="5">
    <source>
        <dbReference type="ARBA" id="ARBA00022771"/>
    </source>
</evidence>
<evidence type="ECO:0000313" key="12">
    <source>
        <dbReference type="EMBL" id="CAD6243835.1"/>
    </source>
</evidence>
<proteinExistence type="predicted"/>
<evidence type="ECO:0000256" key="7">
    <source>
        <dbReference type="ARBA" id="ARBA00023204"/>
    </source>
</evidence>
<protein>
    <submittedName>
        <fullName evidence="12">Uncharacterized protein</fullName>
    </submittedName>
</protein>
<dbReference type="InterPro" id="IPR036420">
    <property type="entry name" value="BRCT_dom_sf"/>
</dbReference>
<accession>A0A811PIU9</accession>
<keyword evidence="6" id="KW-0862">Zinc</keyword>
<dbReference type="Pfam" id="PF00533">
    <property type="entry name" value="BRCT"/>
    <property type="match status" value="1"/>
</dbReference>
<dbReference type="SUPFAM" id="SSF52113">
    <property type="entry name" value="BRCT domain"/>
    <property type="match status" value="1"/>
</dbReference>
<evidence type="ECO:0000256" key="1">
    <source>
        <dbReference type="ARBA" id="ARBA00004123"/>
    </source>
</evidence>
<evidence type="ECO:0000313" key="13">
    <source>
        <dbReference type="Proteomes" id="UP000604825"/>
    </source>
</evidence>
<dbReference type="GO" id="GO:0005634">
    <property type="term" value="C:nucleus"/>
    <property type="evidence" value="ECO:0007669"/>
    <property type="project" value="UniProtKB-SubCell"/>
</dbReference>
<feature type="domain" description="BRCT" evidence="10">
    <location>
        <begin position="383"/>
        <end position="457"/>
    </location>
</feature>
<evidence type="ECO:0000259" key="11">
    <source>
        <dbReference type="PROSITE" id="PS51805"/>
    </source>
</evidence>
<keyword evidence="2" id="KW-0479">Metal-binding</keyword>
<dbReference type="GO" id="GO:0045944">
    <property type="term" value="P:positive regulation of transcription by RNA polymerase II"/>
    <property type="evidence" value="ECO:0007669"/>
    <property type="project" value="TreeGrafter"/>
</dbReference>
<dbReference type="FunFam" id="3.40.50.10190:FF:000006">
    <property type="entry name" value="Breast cancer type 1 susceptibility protein homolog"/>
    <property type="match status" value="1"/>
</dbReference>
<dbReference type="GO" id="GO:0000724">
    <property type="term" value="P:double-strand break repair via homologous recombination"/>
    <property type="evidence" value="ECO:0007669"/>
    <property type="project" value="TreeGrafter"/>
</dbReference>
<dbReference type="PROSITE" id="PS50172">
    <property type="entry name" value="BRCT"/>
    <property type="match status" value="2"/>
</dbReference>
<name>A0A811PIU9_9POAL</name>
<dbReference type="Proteomes" id="UP000604825">
    <property type="component" value="Unassembled WGS sequence"/>
</dbReference>
<organism evidence="12 13">
    <name type="scientific">Miscanthus lutarioriparius</name>
    <dbReference type="NCBI Taxonomy" id="422564"/>
    <lineage>
        <taxon>Eukaryota</taxon>
        <taxon>Viridiplantae</taxon>
        <taxon>Streptophyta</taxon>
        <taxon>Embryophyta</taxon>
        <taxon>Tracheophyta</taxon>
        <taxon>Spermatophyta</taxon>
        <taxon>Magnoliopsida</taxon>
        <taxon>Liliopsida</taxon>
        <taxon>Poales</taxon>
        <taxon>Poaceae</taxon>
        <taxon>PACMAD clade</taxon>
        <taxon>Panicoideae</taxon>
        <taxon>Andropogonodae</taxon>
        <taxon>Andropogoneae</taxon>
        <taxon>Saccharinae</taxon>
        <taxon>Miscanthus</taxon>
    </lineage>
</organism>
<dbReference type="PANTHER" id="PTHR13763:SF6">
    <property type="entry name" value="OS05G0486600 PROTEIN"/>
    <property type="match status" value="1"/>
</dbReference>
<keyword evidence="13" id="KW-1185">Reference proteome</keyword>
<reference evidence="12" key="1">
    <citation type="submission" date="2020-10" db="EMBL/GenBank/DDBJ databases">
        <authorList>
            <person name="Han B."/>
            <person name="Lu T."/>
            <person name="Zhao Q."/>
            <person name="Huang X."/>
            <person name="Zhao Y."/>
        </authorList>
    </citation>
    <scope>NUCLEOTIDE SEQUENCE</scope>
</reference>
<evidence type="ECO:0000256" key="4">
    <source>
        <dbReference type="ARBA" id="ARBA00022763"/>
    </source>
</evidence>
<dbReference type="InterPro" id="IPR034732">
    <property type="entry name" value="EPHD"/>
</dbReference>
<dbReference type="CDD" id="cd15571">
    <property type="entry name" value="ePHD"/>
    <property type="match status" value="1"/>
</dbReference>
<keyword evidence="7" id="KW-0234">DNA repair</keyword>
<evidence type="ECO:0000256" key="2">
    <source>
        <dbReference type="ARBA" id="ARBA00022723"/>
    </source>
</evidence>
<evidence type="ECO:0000256" key="6">
    <source>
        <dbReference type="ARBA" id="ARBA00022833"/>
    </source>
</evidence>
<feature type="compositionally biased region" description="Basic and acidic residues" evidence="9">
    <location>
        <begin position="234"/>
        <end position="245"/>
    </location>
</feature>
<evidence type="ECO:0000259" key="10">
    <source>
        <dbReference type="PROSITE" id="PS50172"/>
    </source>
</evidence>
<evidence type="ECO:0000256" key="8">
    <source>
        <dbReference type="ARBA" id="ARBA00023242"/>
    </source>
</evidence>
<keyword evidence="4" id="KW-0227">DNA damage</keyword>
<comment type="subcellular location">
    <subcellularLocation>
        <location evidence="1">Nucleus</location>
    </subcellularLocation>
</comment>
<evidence type="ECO:0000256" key="9">
    <source>
        <dbReference type="SAM" id="MobiDB-lite"/>
    </source>
</evidence>
<comment type="caution">
    <text evidence="12">The sequence shown here is derived from an EMBL/GenBank/DDBJ whole genome shotgun (WGS) entry which is preliminary data.</text>
</comment>
<dbReference type="InterPro" id="IPR031099">
    <property type="entry name" value="BRCA1-associated"/>
</dbReference>
<dbReference type="Pfam" id="PF13771">
    <property type="entry name" value="zf-HC5HC2H"/>
    <property type="match status" value="1"/>
</dbReference>
<dbReference type="GO" id="GO:0004842">
    <property type="term" value="F:ubiquitin-protein transferase activity"/>
    <property type="evidence" value="ECO:0007669"/>
    <property type="project" value="TreeGrafter"/>
</dbReference>
<dbReference type="InterPro" id="IPR013083">
    <property type="entry name" value="Znf_RING/FYVE/PHD"/>
</dbReference>
<dbReference type="Gene3D" id="3.30.40.10">
    <property type="entry name" value="Zinc/RING finger domain, C3HC4 (zinc finger)"/>
    <property type="match status" value="1"/>
</dbReference>
<dbReference type="AlphaFoldDB" id="A0A811PIU9"/>
<sequence length="616" mass="68038">MLVTALQPVDTRTKKASPLKGGNVKAVADSGESPSPHTKQSKTEVGGPNQCSYKEINMSRKRALSEENGGATALKSLTPINLFEDECVFCHSFRTSLFHGPMVRYLKGRVVSIDEGNSSDAIYVHRKCLEWASGVWFKGDIVMNFEPEIRRASKLRCKRCGVKGAALGCYYDPCLTSFHVPCAVQTIGCRWDADGYVLCPEHVSNALPCDKLGTHTKENCNASSLHQRRRADNEGNFDYHNRDNQQTDQLNTSNASSLTQSHPCHEEGISTNCSRVGEQTDQLNSSPYIEKEETFDSHGRKNQQTDHLTISSPYLPHSIHSQKEEISTNSSRDDQQIDQLHISSSSSLPLGCHPDIEEISRACQGEEMESDQHDTSSWPSDQLVLLGFSLSVEEKDFVQKFACWTKATLTEEWAENVTHVVLGKGAGSSWSRSFEVLMAILLGKWVVHFGWVADCLQLAPGPEASYEVAASAMDSLGAIDGPKQGRIRASEGAPKLFSGLCFCLSDFMSPDKRDRMRDLIAAAGGRMLGKRDLRLLLKNPDRSSSSVKPTKPCYFVYDVDPPRQFSAGSLQEEMEEVREQAAAGAQVICHLTVLDAVAAYDAQILLTVKKDRFVMS</sequence>
<keyword evidence="8" id="KW-0539">Nucleus</keyword>
<keyword evidence="5" id="KW-0863">Zinc-finger</keyword>
<feature type="compositionally biased region" description="Polar residues" evidence="9">
    <location>
        <begin position="246"/>
        <end position="262"/>
    </location>
</feature>
<dbReference type="PROSITE" id="PS51805">
    <property type="entry name" value="EPHD"/>
    <property type="match status" value="1"/>
</dbReference>
<feature type="domain" description="PHD-type" evidence="11">
    <location>
        <begin position="84"/>
        <end position="203"/>
    </location>
</feature>
<feature type="domain" description="BRCT" evidence="10">
    <location>
        <begin position="492"/>
        <end position="527"/>
    </location>
</feature>
<dbReference type="SMART" id="SM00292">
    <property type="entry name" value="BRCT"/>
    <property type="match status" value="1"/>
</dbReference>